<keyword evidence="1" id="KW-0862">Zinc</keyword>
<evidence type="ECO:0000259" key="3">
    <source>
        <dbReference type="PROSITE" id="PS50158"/>
    </source>
</evidence>
<dbReference type="InterPro" id="IPR052343">
    <property type="entry name" value="Retrotransposon-Effector_Assoc"/>
</dbReference>
<keyword evidence="1" id="KW-0863">Zinc-finger</keyword>
<evidence type="ECO:0000313" key="5">
    <source>
        <dbReference type="Proteomes" id="UP001280121"/>
    </source>
</evidence>
<evidence type="ECO:0000313" key="4">
    <source>
        <dbReference type="EMBL" id="KAK2661323.1"/>
    </source>
</evidence>
<comment type="caution">
    <text evidence="4">The sequence shown here is derived from an EMBL/GenBank/DDBJ whole genome shotgun (WGS) entry which is preliminary data.</text>
</comment>
<feature type="region of interest" description="Disordered" evidence="2">
    <location>
        <begin position="190"/>
        <end position="260"/>
    </location>
</feature>
<reference evidence="4" key="1">
    <citation type="journal article" date="2023" name="Plant J.">
        <title>Genome sequences and population genomics provide insights into the demographic history, inbreeding, and mutation load of two 'living fossil' tree species of Dipteronia.</title>
        <authorList>
            <person name="Feng Y."/>
            <person name="Comes H.P."/>
            <person name="Chen J."/>
            <person name="Zhu S."/>
            <person name="Lu R."/>
            <person name="Zhang X."/>
            <person name="Li P."/>
            <person name="Qiu J."/>
            <person name="Olsen K.M."/>
            <person name="Qiu Y."/>
        </authorList>
    </citation>
    <scope>NUCLEOTIDE SEQUENCE</scope>
    <source>
        <strain evidence="4">KIB01</strain>
    </source>
</reference>
<keyword evidence="5" id="KW-1185">Reference proteome</keyword>
<evidence type="ECO:0000256" key="1">
    <source>
        <dbReference type="PROSITE-ProRule" id="PRU00047"/>
    </source>
</evidence>
<dbReference type="InterPro" id="IPR025836">
    <property type="entry name" value="Zn_knuckle_CX2CX4HX4C"/>
</dbReference>
<dbReference type="Pfam" id="PF00078">
    <property type="entry name" value="RVT_1"/>
    <property type="match status" value="1"/>
</dbReference>
<keyword evidence="1" id="KW-0479">Metal-binding</keyword>
<organism evidence="4 5">
    <name type="scientific">Dipteronia dyeriana</name>
    <dbReference type="NCBI Taxonomy" id="168575"/>
    <lineage>
        <taxon>Eukaryota</taxon>
        <taxon>Viridiplantae</taxon>
        <taxon>Streptophyta</taxon>
        <taxon>Embryophyta</taxon>
        <taxon>Tracheophyta</taxon>
        <taxon>Spermatophyta</taxon>
        <taxon>Magnoliopsida</taxon>
        <taxon>eudicotyledons</taxon>
        <taxon>Gunneridae</taxon>
        <taxon>Pentapetalae</taxon>
        <taxon>rosids</taxon>
        <taxon>malvids</taxon>
        <taxon>Sapindales</taxon>
        <taxon>Sapindaceae</taxon>
        <taxon>Hippocastanoideae</taxon>
        <taxon>Acereae</taxon>
        <taxon>Dipteronia</taxon>
    </lineage>
</organism>
<dbReference type="PROSITE" id="PS50158">
    <property type="entry name" value="ZF_CCHC"/>
    <property type="match status" value="1"/>
</dbReference>
<dbReference type="InterPro" id="IPR000477">
    <property type="entry name" value="RT_dom"/>
</dbReference>
<sequence length="546" mass="61648">MGGLRHFDRAIIILEEPTGMGDILDLKFSRDEFRIQIHNVLLIYLSEEAGVFLGNMIGEVRKVDLETGKGGTGRFLRVCISIDINKPLKRSLRVDILDSGTITIMLLRYERLQDYCFKCGRLGHTMRECLVVDDVRDTKLEESLRLSVELRTSSPPKRETFGSKKEGGSFDSSKECMDMNIDCNVGSGKDNDGNIAGGPQLTLKSPRDANSLLKNEPGARNTISKNKELVNLVVGQDGGSGPNKKKEPNSMGIGKRNNNTKYQGDGTWKWVRLENTKKKGPRDLGIFLGKRQPSTARTVEDGRFETKRTRNTEDDGLNIEDVHDIGEDKLVVLTILVLKAILVDIINQADYTTSYDRMPARWFFSNLVGQMMRIATILWSLASRVIHTISDRSRMLIDREFTASEVHKAIFDMAPTKAPGIDGLPAIFYQKYWDTISLCNVTYKIMAKALVNRMCDIMSEVISEHQSAFIPRRLISDSTIIGFECLHALKRRKRINGLMALKLDLSKAYDRVEWRFVTRMMRKWASQKNGLTKSGTVFLPSLLPLT</sequence>
<dbReference type="InterPro" id="IPR001878">
    <property type="entry name" value="Znf_CCHC"/>
</dbReference>
<dbReference type="AlphaFoldDB" id="A0AAD9XL66"/>
<protein>
    <recommendedName>
        <fullName evidence="3">CCHC-type domain-containing protein</fullName>
    </recommendedName>
</protein>
<proteinExistence type="predicted"/>
<feature type="domain" description="CCHC-type" evidence="3">
    <location>
        <begin position="116"/>
        <end position="129"/>
    </location>
</feature>
<name>A0AAD9XL66_9ROSI</name>
<dbReference type="Proteomes" id="UP001280121">
    <property type="component" value="Unassembled WGS sequence"/>
</dbReference>
<dbReference type="PANTHER" id="PTHR46890">
    <property type="entry name" value="NON-LTR RETROLELEMENT REVERSE TRANSCRIPTASE-LIKE PROTEIN-RELATED"/>
    <property type="match status" value="1"/>
</dbReference>
<gene>
    <name evidence="4" type="ORF">Ddye_007856</name>
</gene>
<dbReference type="EMBL" id="JANJYI010000002">
    <property type="protein sequence ID" value="KAK2661323.1"/>
    <property type="molecule type" value="Genomic_DNA"/>
</dbReference>
<accession>A0AAD9XL66</accession>
<dbReference type="GO" id="GO:0008270">
    <property type="term" value="F:zinc ion binding"/>
    <property type="evidence" value="ECO:0007669"/>
    <property type="project" value="UniProtKB-KW"/>
</dbReference>
<dbReference type="PANTHER" id="PTHR46890:SF48">
    <property type="entry name" value="RNA-DIRECTED DNA POLYMERASE"/>
    <property type="match status" value="1"/>
</dbReference>
<dbReference type="Pfam" id="PF14392">
    <property type="entry name" value="zf-CCHC_4"/>
    <property type="match status" value="1"/>
</dbReference>
<evidence type="ECO:0000256" key="2">
    <source>
        <dbReference type="SAM" id="MobiDB-lite"/>
    </source>
</evidence>
<dbReference type="GO" id="GO:0003676">
    <property type="term" value="F:nucleic acid binding"/>
    <property type="evidence" value="ECO:0007669"/>
    <property type="project" value="InterPro"/>
</dbReference>